<dbReference type="Proteomes" id="UP001302477">
    <property type="component" value="Chromosome"/>
</dbReference>
<dbReference type="EMBL" id="CP137555">
    <property type="protein sequence ID" value="WOX05059.1"/>
    <property type="molecule type" value="Genomic_DNA"/>
</dbReference>
<dbReference type="KEGG" id="mpaf:R5R33_15120"/>
<organism evidence="2 3">
    <name type="scientific">Microbulbifer pacificus</name>
    <dbReference type="NCBI Taxonomy" id="407164"/>
    <lineage>
        <taxon>Bacteria</taxon>
        <taxon>Pseudomonadati</taxon>
        <taxon>Pseudomonadota</taxon>
        <taxon>Gammaproteobacteria</taxon>
        <taxon>Cellvibrionales</taxon>
        <taxon>Microbulbiferaceae</taxon>
        <taxon>Microbulbifer</taxon>
    </lineage>
</organism>
<evidence type="ECO:0008006" key="4">
    <source>
        <dbReference type="Google" id="ProtNLM"/>
    </source>
</evidence>
<evidence type="ECO:0000313" key="2">
    <source>
        <dbReference type="EMBL" id="WOX05059.1"/>
    </source>
</evidence>
<keyword evidence="1" id="KW-0472">Membrane</keyword>
<keyword evidence="1" id="KW-0812">Transmembrane</keyword>
<keyword evidence="1" id="KW-1133">Transmembrane helix</keyword>
<accession>A0AAU0N053</accession>
<keyword evidence="3" id="KW-1185">Reference proteome</keyword>
<protein>
    <recommendedName>
        <fullName evidence="4">DUF1616 domain-containing protein</fullName>
    </recommendedName>
</protein>
<dbReference type="RefSeq" id="WP_318953533.1">
    <property type="nucleotide sequence ID" value="NZ_CP137555.1"/>
</dbReference>
<sequence length="119" mass="13061">MNIEIVLTLIILVLVPIIVVVLMLVDAYKQRDDAKKAFGTLSSFEKKSLWFGPALLLSAATLENLYGEDQIILNVFISLIQTIGTSVFVIGAIKFVKEVHNAQEQKPSRSESTAGQPDS</sequence>
<feature type="transmembrane region" description="Helical" evidence="1">
    <location>
        <begin position="6"/>
        <end position="28"/>
    </location>
</feature>
<evidence type="ECO:0000313" key="3">
    <source>
        <dbReference type="Proteomes" id="UP001302477"/>
    </source>
</evidence>
<feature type="transmembrane region" description="Helical" evidence="1">
    <location>
        <begin position="72"/>
        <end position="96"/>
    </location>
</feature>
<gene>
    <name evidence="2" type="ORF">R5R33_15120</name>
</gene>
<name>A0AAU0N053_9GAMM</name>
<proteinExistence type="predicted"/>
<dbReference type="AlphaFoldDB" id="A0AAU0N053"/>
<reference evidence="2 3" key="1">
    <citation type="submission" date="2023-10" db="EMBL/GenBank/DDBJ databases">
        <title>Description of Microbulbifer bruguierae sp. nov., isolated from the sediments of mangrove plant Bruguiera sexangula and comparative genomic analyses of the genus Microbulbifer.</title>
        <authorList>
            <person name="Long M."/>
        </authorList>
    </citation>
    <scope>NUCLEOTIDE SEQUENCE [LARGE SCALE GENOMIC DNA]</scope>
    <source>
        <strain evidence="2 3">SPO729</strain>
    </source>
</reference>
<evidence type="ECO:0000256" key="1">
    <source>
        <dbReference type="SAM" id="Phobius"/>
    </source>
</evidence>